<evidence type="ECO:0000313" key="2">
    <source>
        <dbReference type="Proteomes" id="UP000184085"/>
    </source>
</evidence>
<keyword evidence="2" id="KW-1185">Reference proteome</keyword>
<sequence>MNIEQARWQDEQRFWLEGPAFYNDKIAEDAVMVLPKPTGILCGKKILNVIEKGPRWESVEFEDEIAMRHGSAFVLAYEAHAKRGKDTYRALCSSTYCEADEGWKLIAHNQVPV</sequence>
<reference evidence="2" key="1">
    <citation type="submission" date="2016-09" db="EMBL/GenBank/DDBJ databases">
        <authorList>
            <person name="Wibberg D."/>
        </authorList>
    </citation>
    <scope>NUCLEOTIDE SEQUENCE [LARGE SCALE GENOMIC DNA]</scope>
</reference>
<dbReference type="InterPro" id="IPR032710">
    <property type="entry name" value="NTF2-like_dom_sf"/>
</dbReference>
<name>A0A1M4N9B5_9RHOB</name>
<dbReference type="Proteomes" id="UP000184085">
    <property type="component" value="Unassembled WGS sequence"/>
</dbReference>
<organism evidence="1 2">
    <name type="scientific">Donghicola eburneus</name>
    <dbReference type="NCBI Taxonomy" id="393278"/>
    <lineage>
        <taxon>Bacteria</taxon>
        <taxon>Pseudomonadati</taxon>
        <taxon>Pseudomonadota</taxon>
        <taxon>Alphaproteobacteria</taxon>
        <taxon>Rhodobacterales</taxon>
        <taxon>Roseobacteraceae</taxon>
        <taxon>Donghicola</taxon>
    </lineage>
</organism>
<evidence type="ECO:0008006" key="3">
    <source>
        <dbReference type="Google" id="ProtNLM"/>
    </source>
</evidence>
<accession>A0A1M4N9B5</accession>
<proteinExistence type="predicted"/>
<gene>
    <name evidence="1" type="ORF">KARMA_4028</name>
</gene>
<dbReference type="RefSeq" id="WP_072709780.1">
    <property type="nucleotide sequence ID" value="NZ_FMJB01000066.1"/>
</dbReference>
<evidence type="ECO:0000313" key="1">
    <source>
        <dbReference type="EMBL" id="SCM69786.1"/>
    </source>
</evidence>
<dbReference type="AlphaFoldDB" id="A0A1M4N9B5"/>
<protein>
    <recommendedName>
        <fullName evidence="3">DUF4440 domain-containing protein</fullName>
    </recommendedName>
</protein>
<dbReference type="SUPFAM" id="SSF54427">
    <property type="entry name" value="NTF2-like"/>
    <property type="match status" value="1"/>
</dbReference>
<dbReference type="EMBL" id="FMJB01000066">
    <property type="protein sequence ID" value="SCM69786.1"/>
    <property type="molecule type" value="Genomic_DNA"/>
</dbReference>